<evidence type="ECO:0000313" key="1">
    <source>
        <dbReference type="EMBL" id="KND96968.1"/>
    </source>
</evidence>
<dbReference type="AlphaFoldDB" id="A0A0L0NSE1"/>
<evidence type="ECO:0000313" key="2">
    <source>
        <dbReference type="Proteomes" id="UP000037122"/>
    </source>
</evidence>
<proteinExistence type="predicted"/>
<comment type="caution">
    <text evidence="1">The sequence shown here is derived from an EMBL/GenBank/DDBJ whole genome shotgun (WGS) entry which is preliminary data.</text>
</comment>
<accession>A0A0L0NSE1</accession>
<gene>
    <name evidence="1" type="ORF">QG37_06663</name>
</gene>
<organism evidence="1 2">
    <name type="scientific">Candidozyma auris</name>
    <name type="common">Yeast</name>
    <name type="synonym">Candida auris</name>
    <dbReference type="NCBI Taxonomy" id="498019"/>
    <lineage>
        <taxon>Eukaryota</taxon>
        <taxon>Fungi</taxon>
        <taxon>Dikarya</taxon>
        <taxon>Ascomycota</taxon>
        <taxon>Saccharomycotina</taxon>
        <taxon>Pichiomycetes</taxon>
        <taxon>Metschnikowiaceae</taxon>
        <taxon>Candidozyma</taxon>
    </lineage>
</organism>
<name>A0A0L0NSE1_CANAR</name>
<reference evidence="2" key="1">
    <citation type="journal article" date="2015" name="BMC Genomics">
        <title>Draft genome of a commonly misdiagnosed multidrug resistant pathogen Candida auris.</title>
        <authorList>
            <person name="Chatterjee S."/>
            <person name="Alampalli S.V."/>
            <person name="Nageshan R.K."/>
            <person name="Chettiar S.T."/>
            <person name="Joshi S."/>
            <person name="Tatu U.S."/>
        </authorList>
    </citation>
    <scope>NUCLEOTIDE SEQUENCE [LARGE SCALE GENOMIC DNA]</scope>
    <source>
        <strain evidence="2">6684</strain>
    </source>
</reference>
<protein>
    <submittedName>
        <fullName evidence="1">Uncharacterized protein</fullName>
    </submittedName>
</protein>
<dbReference type="EMBL" id="LGST01000047">
    <property type="protein sequence ID" value="KND96968.1"/>
    <property type="molecule type" value="Genomic_DNA"/>
</dbReference>
<dbReference type="Proteomes" id="UP000037122">
    <property type="component" value="Unassembled WGS sequence"/>
</dbReference>
<sequence length="39" mass="4875">MEDFAQNLGWVENFCWDRRGWQRLQWEMKKVFGSMLVDH</sequence>